<dbReference type="OrthoDB" id="8477889at2"/>
<feature type="transmembrane region" description="Helical" evidence="6">
    <location>
        <begin position="304"/>
        <end position="327"/>
    </location>
</feature>
<evidence type="ECO:0000256" key="1">
    <source>
        <dbReference type="ARBA" id="ARBA00004651"/>
    </source>
</evidence>
<accession>A0A318SZR8</accession>
<reference evidence="7 8" key="1">
    <citation type="submission" date="2018-06" db="EMBL/GenBank/DDBJ databases">
        <title>Genomic Encyclopedia of Type Strains, Phase III (KMG-III): the genomes of soil and plant-associated and newly described type strains.</title>
        <authorList>
            <person name="Whitman W."/>
        </authorList>
    </citation>
    <scope>NUCLEOTIDE SEQUENCE [LARGE SCALE GENOMIC DNA]</scope>
    <source>
        <strain evidence="7 8">CECT 9025</strain>
    </source>
</reference>
<dbReference type="PANTHER" id="PTHR33529">
    <property type="entry name" value="SLR0882 PROTEIN-RELATED"/>
    <property type="match status" value="1"/>
</dbReference>
<dbReference type="Proteomes" id="UP000248311">
    <property type="component" value="Unassembled WGS sequence"/>
</dbReference>
<name>A0A318SZR8_9RHOB</name>
<keyword evidence="8" id="KW-1185">Reference proteome</keyword>
<keyword evidence="5 6" id="KW-0472">Membrane</keyword>
<protein>
    <submittedName>
        <fullName evidence="7">Lipopolysaccharide export system permease protein</fullName>
    </submittedName>
</protein>
<evidence type="ECO:0000313" key="8">
    <source>
        <dbReference type="Proteomes" id="UP000248311"/>
    </source>
</evidence>
<dbReference type="GO" id="GO:0043190">
    <property type="term" value="C:ATP-binding cassette (ABC) transporter complex"/>
    <property type="evidence" value="ECO:0007669"/>
    <property type="project" value="InterPro"/>
</dbReference>
<dbReference type="Pfam" id="PF03739">
    <property type="entry name" value="LptF_LptG"/>
    <property type="match status" value="1"/>
</dbReference>
<dbReference type="InterPro" id="IPR005495">
    <property type="entry name" value="LptG/LptF_permease"/>
</dbReference>
<dbReference type="GO" id="GO:0015920">
    <property type="term" value="P:lipopolysaccharide transport"/>
    <property type="evidence" value="ECO:0007669"/>
    <property type="project" value="TreeGrafter"/>
</dbReference>
<dbReference type="PANTHER" id="PTHR33529:SF6">
    <property type="entry name" value="YJGP_YJGQ FAMILY PERMEASE"/>
    <property type="match status" value="1"/>
</dbReference>
<feature type="transmembrane region" description="Helical" evidence="6">
    <location>
        <begin position="273"/>
        <end position="292"/>
    </location>
</feature>
<proteinExistence type="predicted"/>
<dbReference type="NCBIfam" id="TIGR04407">
    <property type="entry name" value="LptF_YjgP"/>
    <property type="match status" value="1"/>
</dbReference>
<dbReference type="InterPro" id="IPR030922">
    <property type="entry name" value="LptF"/>
</dbReference>
<keyword evidence="2" id="KW-1003">Cell membrane</keyword>
<keyword evidence="4 6" id="KW-1133">Transmembrane helix</keyword>
<feature type="transmembrane region" description="Helical" evidence="6">
    <location>
        <begin position="48"/>
        <end position="71"/>
    </location>
</feature>
<gene>
    <name evidence="7" type="ORF">DFP88_10460</name>
</gene>
<feature type="transmembrane region" description="Helical" evidence="6">
    <location>
        <begin position="92"/>
        <end position="115"/>
    </location>
</feature>
<dbReference type="GO" id="GO:0055085">
    <property type="term" value="P:transmembrane transport"/>
    <property type="evidence" value="ECO:0007669"/>
    <property type="project" value="InterPro"/>
</dbReference>
<comment type="subcellular location">
    <subcellularLocation>
        <location evidence="1">Cell membrane</location>
        <topology evidence="1">Multi-pass membrane protein</topology>
    </subcellularLocation>
</comment>
<keyword evidence="3 6" id="KW-0812">Transmembrane</keyword>
<evidence type="ECO:0000256" key="2">
    <source>
        <dbReference type="ARBA" id="ARBA00022475"/>
    </source>
</evidence>
<evidence type="ECO:0000313" key="7">
    <source>
        <dbReference type="EMBL" id="PYE82307.1"/>
    </source>
</evidence>
<evidence type="ECO:0000256" key="3">
    <source>
        <dbReference type="ARBA" id="ARBA00022692"/>
    </source>
</evidence>
<dbReference type="AlphaFoldDB" id="A0A318SZR8"/>
<comment type="caution">
    <text evidence="7">The sequence shown here is derived from an EMBL/GenBank/DDBJ whole genome shotgun (WGS) entry which is preliminary data.</text>
</comment>
<organism evidence="7 8">
    <name type="scientific">Pseudoroseicyclus aestuarii</name>
    <dbReference type="NCBI Taxonomy" id="1795041"/>
    <lineage>
        <taxon>Bacteria</taxon>
        <taxon>Pseudomonadati</taxon>
        <taxon>Pseudomonadota</taxon>
        <taxon>Alphaproteobacteria</taxon>
        <taxon>Rhodobacterales</taxon>
        <taxon>Paracoccaceae</taxon>
        <taxon>Pseudoroseicyclus</taxon>
    </lineage>
</organism>
<sequence>MLSQLMMLFGFFALVLVLIYWINRAVVLFDDLISNGQTALVFLEFTLLALPVLIRIVLPIAAFAASLYVTNRLTSDSELTVMRACGASPMRLARPVIAFGLIVTAMVMILTNILAPAAAHRLALRQGQIAETATASLLQEGRFVTPAEGVTLYIRDVTPEGELLGLLISDARSARETMTYTAGRAYLVRTEAGPQLVMLDGAAQRLSSGTGRLSVTAFEELAYDLGPLLPTASTHERRPRELATRDLLFPSAAILAETGRDKGQLVLEGHERFAEAALALVTAILGFSTLMTGGFSRFGIWRQIIAALLLIALVKGLESTVAGAVRADPARWALVYLPAATGLVIATAQLAWAGRRRRPRLALKGTAA</sequence>
<evidence type="ECO:0000256" key="4">
    <source>
        <dbReference type="ARBA" id="ARBA00022989"/>
    </source>
</evidence>
<dbReference type="EMBL" id="QJTE01000004">
    <property type="protein sequence ID" value="PYE82307.1"/>
    <property type="molecule type" value="Genomic_DNA"/>
</dbReference>
<feature type="transmembrane region" description="Helical" evidence="6">
    <location>
        <begin position="333"/>
        <end position="354"/>
    </location>
</feature>
<evidence type="ECO:0000256" key="5">
    <source>
        <dbReference type="ARBA" id="ARBA00023136"/>
    </source>
</evidence>
<evidence type="ECO:0000256" key="6">
    <source>
        <dbReference type="SAM" id="Phobius"/>
    </source>
</evidence>